<gene>
    <name evidence="1" type="ORF">BKA67DRAFT_686661</name>
</gene>
<organism evidence="1 2">
    <name type="scientific">Truncatella angustata</name>
    <dbReference type="NCBI Taxonomy" id="152316"/>
    <lineage>
        <taxon>Eukaryota</taxon>
        <taxon>Fungi</taxon>
        <taxon>Dikarya</taxon>
        <taxon>Ascomycota</taxon>
        <taxon>Pezizomycotina</taxon>
        <taxon>Sordariomycetes</taxon>
        <taxon>Xylariomycetidae</taxon>
        <taxon>Amphisphaeriales</taxon>
        <taxon>Sporocadaceae</taxon>
        <taxon>Truncatella</taxon>
    </lineage>
</organism>
<sequence length="157" mass="17624">MSLPRQIVKISEVQDALSDILDATATRKNKHRLDGRAWNGYCRVKQRADQLSQVEEFTEEAGTTAAAWILAIEVAKSKPLDREDPTWLVLSSLAVIIVASRKQALLTHDPCHDQARTKQFWDILKAALASQTSLYGLERAMWPHQAIDVPNHGKQTL</sequence>
<dbReference type="RefSeq" id="XP_045964358.1">
    <property type="nucleotide sequence ID" value="XM_046109028.1"/>
</dbReference>
<accession>A0A9P9A394</accession>
<keyword evidence="2" id="KW-1185">Reference proteome</keyword>
<evidence type="ECO:0000313" key="2">
    <source>
        <dbReference type="Proteomes" id="UP000758603"/>
    </source>
</evidence>
<dbReference type="GeneID" id="70137919"/>
<dbReference type="Proteomes" id="UP000758603">
    <property type="component" value="Unassembled WGS sequence"/>
</dbReference>
<proteinExistence type="predicted"/>
<dbReference type="EMBL" id="JAGPXC010000001">
    <property type="protein sequence ID" value="KAH6660227.1"/>
    <property type="molecule type" value="Genomic_DNA"/>
</dbReference>
<evidence type="ECO:0000313" key="1">
    <source>
        <dbReference type="EMBL" id="KAH6660227.1"/>
    </source>
</evidence>
<protein>
    <submittedName>
        <fullName evidence="1">Uncharacterized protein</fullName>
    </submittedName>
</protein>
<name>A0A9P9A394_9PEZI</name>
<comment type="caution">
    <text evidence="1">The sequence shown here is derived from an EMBL/GenBank/DDBJ whole genome shotgun (WGS) entry which is preliminary data.</text>
</comment>
<dbReference type="AlphaFoldDB" id="A0A9P9A394"/>
<reference evidence="1" key="1">
    <citation type="journal article" date="2021" name="Nat. Commun.">
        <title>Genetic determinants of endophytism in the Arabidopsis root mycobiome.</title>
        <authorList>
            <person name="Mesny F."/>
            <person name="Miyauchi S."/>
            <person name="Thiergart T."/>
            <person name="Pickel B."/>
            <person name="Atanasova L."/>
            <person name="Karlsson M."/>
            <person name="Huettel B."/>
            <person name="Barry K.W."/>
            <person name="Haridas S."/>
            <person name="Chen C."/>
            <person name="Bauer D."/>
            <person name="Andreopoulos W."/>
            <person name="Pangilinan J."/>
            <person name="LaButti K."/>
            <person name="Riley R."/>
            <person name="Lipzen A."/>
            <person name="Clum A."/>
            <person name="Drula E."/>
            <person name="Henrissat B."/>
            <person name="Kohler A."/>
            <person name="Grigoriev I.V."/>
            <person name="Martin F.M."/>
            <person name="Hacquard S."/>
        </authorList>
    </citation>
    <scope>NUCLEOTIDE SEQUENCE</scope>
    <source>
        <strain evidence="1">MPI-SDFR-AT-0073</strain>
    </source>
</reference>